<dbReference type="Proteomes" id="UP001283361">
    <property type="component" value="Unassembled WGS sequence"/>
</dbReference>
<dbReference type="EMBL" id="JAWDGP010005592">
    <property type="protein sequence ID" value="KAK3755641.1"/>
    <property type="molecule type" value="Genomic_DNA"/>
</dbReference>
<evidence type="ECO:0000313" key="1">
    <source>
        <dbReference type="EMBL" id="KAK3755641.1"/>
    </source>
</evidence>
<sequence>MHKLRTITVEANVTILLKEFAPGGKLTGVRRFRVSCVPVLIPNSADRPGVAETFPVVTNPPPAAATSQPECPKFSENLLQFKPVLLWTDAMRCGELWVFSIA</sequence>
<gene>
    <name evidence="1" type="ORF">RRG08_014608</name>
</gene>
<name>A0AAE0YRC2_9GAST</name>
<accession>A0AAE0YRC2</accession>
<dbReference type="AlphaFoldDB" id="A0AAE0YRC2"/>
<organism evidence="1 2">
    <name type="scientific">Elysia crispata</name>
    <name type="common">lettuce slug</name>
    <dbReference type="NCBI Taxonomy" id="231223"/>
    <lineage>
        <taxon>Eukaryota</taxon>
        <taxon>Metazoa</taxon>
        <taxon>Spiralia</taxon>
        <taxon>Lophotrochozoa</taxon>
        <taxon>Mollusca</taxon>
        <taxon>Gastropoda</taxon>
        <taxon>Heterobranchia</taxon>
        <taxon>Euthyneura</taxon>
        <taxon>Panpulmonata</taxon>
        <taxon>Sacoglossa</taxon>
        <taxon>Placobranchoidea</taxon>
        <taxon>Plakobranchidae</taxon>
        <taxon>Elysia</taxon>
    </lineage>
</organism>
<proteinExistence type="predicted"/>
<evidence type="ECO:0000313" key="2">
    <source>
        <dbReference type="Proteomes" id="UP001283361"/>
    </source>
</evidence>
<comment type="caution">
    <text evidence="1">The sequence shown here is derived from an EMBL/GenBank/DDBJ whole genome shotgun (WGS) entry which is preliminary data.</text>
</comment>
<keyword evidence="2" id="KW-1185">Reference proteome</keyword>
<reference evidence="1" key="1">
    <citation type="journal article" date="2023" name="G3 (Bethesda)">
        <title>A reference genome for the long-term kleptoplast-retaining sea slug Elysia crispata morphotype clarki.</title>
        <authorList>
            <person name="Eastman K.E."/>
            <person name="Pendleton A.L."/>
            <person name="Shaikh M.A."/>
            <person name="Suttiyut T."/>
            <person name="Ogas R."/>
            <person name="Tomko P."/>
            <person name="Gavelis G."/>
            <person name="Widhalm J.R."/>
            <person name="Wisecaver J.H."/>
        </authorList>
    </citation>
    <scope>NUCLEOTIDE SEQUENCE</scope>
    <source>
        <strain evidence="1">ECLA1</strain>
    </source>
</reference>
<protein>
    <submittedName>
        <fullName evidence="1">Uncharacterized protein</fullName>
    </submittedName>
</protein>